<evidence type="ECO:0000256" key="1">
    <source>
        <dbReference type="ARBA" id="ARBA00010443"/>
    </source>
</evidence>
<dbReference type="NCBIfam" id="NF002772">
    <property type="entry name" value="PRK02862.1"/>
    <property type="match status" value="1"/>
</dbReference>
<keyword evidence="3 9" id="KW-0808">Transferase</keyword>
<dbReference type="CDD" id="cd02508">
    <property type="entry name" value="ADP_Glucose_PP"/>
    <property type="match status" value="1"/>
</dbReference>
<keyword evidence="7" id="KW-0119">Carbohydrate metabolism</keyword>
<dbReference type="InterPro" id="IPR005835">
    <property type="entry name" value="NTP_transferase_dom"/>
</dbReference>
<dbReference type="InterPro" id="IPR005836">
    <property type="entry name" value="ADP_Glu_pyroP_CS"/>
</dbReference>
<dbReference type="InterPro" id="IPR011831">
    <property type="entry name" value="ADP-Glc_PPase"/>
</dbReference>
<accession>A0ABU1AGH3</accession>
<dbReference type="InterPro" id="IPR011004">
    <property type="entry name" value="Trimer_LpxA-like_sf"/>
</dbReference>
<sequence>MKKRKIICIIMGGGRGSRLSPLTRDRCKPAVPLAGKYRLVDIPISNCLNSGYNQIYVLSQFNTASLHRHIQESYKFDPYAGGFVDILSAEQTNKGDTWYQGTADAVRQNMHHFQGHSEGDLYVILSGDQLYRMDLADVVREHDASGAEVTITAKPLGLDEAEGLGLMRVNEDLEVTEFVEKPTDPEVIKGLAVGQNVLNKMKDPGGRGYCLASMGIYVFNANTLIEALKTDTTDFGKEIIPGLLGKSKMCSYVFDDYWEDIGTVKAFFESNIRLTDPVPPFNFFDEEARIFTHARFLPASKINSCIIDRAILADGCIVTDAKIKHSTLGVRSVVREKSELENVVMMGADNFETMEDIEDNLQQNRPNFGVGQHCVIKNAILDKNVRIGNNVVLDPTGLPDNFGPDVDIAIRDGVLVVCKETIVPDGFVLKA</sequence>
<dbReference type="Pfam" id="PF25247">
    <property type="entry name" value="LbH_GLGC"/>
    <property type="match status" value="1"/>
</dbReference>
<evidence type="ECO:0000256" key="3">
    <source>
        <dbReference type="ARBA" id="ARBA00022679"/>
    </source>
</evidence>
<dbReference type="PANTHER" id="PTHR43523:SF12">
    <property type="entry name" value="GLUCOSE-1-PHOSPHATE ADENYLYLTRANSFERASE LARGE SUBUNIT 1, CHLOROPLASTIC-RELATED"/>
    <property type="match status" value="1"/>
</dbReference>
<name>A0ABU1AGH3_9BACT</name>
<keyword evidence="10" id="KW-1185">Reference proteome</keyword>
<dbReference type="InterPro" id="IPR029044">
    <property type="entry name" value="Nucleotide-diphossugar_trans"/>
</dbReference>
<keyword evidence="5" id="KW-0547">Nucleotide-binding</keyword>
<evidence type="ECO:0000256" key="5">
    <source>
        <dbReference type="ARBA" id="ARBA00022741"/>
    </source>
</evidence>
<comment type="caution">
    <text evidence="9">The sequence shown here is derived from an EMBL/GenBank/DDBJ whole genome shotgun (WGS) entry which is preliminary data.</text>
</comment>
<dbReference type="EMBL" id="JARXIC010000006">
    <property type="protein sequence ID" value="MDQ8193888.1"/>
    <property type="molecule type" value="Genomic_DNA"/>
</dbReference>
<feature type="domain" description="Nucleotidyl transferase" evidence="8">
    <location>
        <begin position="9"/>
        <end position="273"/>
    </location>
</feature>
<evidence type="ECO:0000313" key="10">
    <source>
        <dbReference type="Proteomes" id="UP001243717"/>
    </source>
</evidence>
<evidence type="ECO:0000256" key="6">
    <source>
        <dbReference type="ARBA" id="ARBA00022840"/>
    </source>
</evidence>
<keyword evidence="6" id="KW-0067">ATP-binding</keyword>
<dbReference type="SUPFAM" id="SSF53448">
    <property type="entry name" value="Nucleotide-diphospho-sugar transferases"/>
    <property type="match status" value="1"/>
</dbReference>
<protein>
    <submittedName>
        <fullName evidence="9">Glucose-1-phosphate adenylyltransferase</fullName>
        <ecNumber evidence="9">2.7.7.27</ecNumber>
    </submittedName>
</protein>
<evidence type="ECO:0000256" key="7">
    <source>
        <dbReference type="ARBA" id="ARBA00023277"/>
    </source>
</evidence>
<dbReference type="PROSITE" id="PS00810">
    <property type="entry name" value="ADP_GLC_PYROPHOSPH_3"/>
    <property type="match status" value="1"/>
</dbReference>
<dbReference type="GO" id="GO:0008878">
    <property type="term" value="F:glucose-1-phosphate adenylyltransferase activity"/>
    <property type="evidence" value="ECO:0007669"/>
    <property type="project" value="UniProtKB-EC"/>
</dbReference>
<dbReference type="CDD" id="cd04651">
    <property type="entry name" value="LbH_G1P_AT_C"/>
    <property type="match status" value="1"/>
</dbReference>
<keyword evidence="2" id="KW-0321">Glycogen metabolism</keyword>
<evidence type="ECO:0000256" key="4">
    <source>
        <dbReference type="ARBA" id="ARBA00022695"/>
    </source>
</evidence>
<dbReference type="EC" id="2.7.7.27" evidence="9"/>
<dbReference type="Proteomes" id="UP001243717">
    <property type="component" value="Unassembled WGS sequence"/>
</dbReference>
<dbReference type="SUPFAM" id="SSF51161">
    <property type="entry name" value="Trimeric LpxA-like enzymes"/>
    <property type="match status" value="1"/>
</dbReference>
<dbReference type="Gene3D" id="3.90.550.10">
    <property type="entry name" value="Spore Coat Polysaccharide Biosynthesis Protein SpsA, Chain A"/>
    <property type="match status" value="1"/>
</dbReference>
<dbReference type="RefSeq" id="WP_308984375.1">
    <property type="nucleotide sequence ID" value="NZ_JARXIC010000006.1"/>
</dbReference>
<dbReference type="Gene3D" id="2.160.10.10">
    <property type="entry name" value="Hexapeptide repeat proteins"/>
    <property type="match status" value="1"/>
</dbReference>
<proteinExistence type="inferred from homology"/>
<evidence type="ECO:0000313" key="9">
    <source>
        <dbReference type="EMBL" id="MDQ8193888.1"/>
    </source>
</evidence>
<dbReference type="PROSITE" id="PS00809">
    <property type="entry name" value="ADP_GLC_PYROPHOSPH_2"/>
    <property type="match status" value="1"/>
</dbReference>
<evidence type="ECO:0000259" key="8">
    <source>
        <dbReference type="Pfam" id="PF00483"/>
    </source>
</evidence>
<keyword evidence="4 9" id="KW-0548">Nucleotidyltransferase</keyword>
<gene>
    <name evidence="9" type="ORF">QEH59_05600</name>
</gene>
<reference evidence="9 10" key="1">
    <citation type="submission" date="2023-04" db="EMBL/GenBank/DDBJ databases">
        <title>A novel bacteria isolated from coastal sediment.</title>
        <authorList>
            <person name="Liu X.-J."/>
            <person name="Du Z.-J."/>
        </authorList>
    </citation>
    <scope>NUCLEOTIDE SEQUENCE [LARGE SCALE GENOMIC DNA]</scope>
    <source>
        <strain evidence="9 10">SDUM461004</strain>
    </source>
</reference>
<organism evidence="9 10">
    <name type="scientific">Thalassobacterium sedimentorum</name>
    <dbReference type="NCBI Taxonomy" id="3041258"/>
    <lineage>
        <taxon>Bacteria</taxon>
        <taxon>Pseudomonadati</taxon>
        <taxon>Verrucomicrobiota</taxon>
        <taxon>Opitutia</taxon>
        <taxon>Puniceicoccales</taxon>
        <taxon>Coraliomargaritaceae</taxon>
        <taxon>Thalassobacterium</taxon>
    </lineage>
</organism>
<evidence type="ECO:0000256" key="2">
    <source>
        <dbReference type="ARBA" id="ARBA00022600"/>
    </source>
</evidence>
<dbReference type="PANTHER" id="PTHR43523">
    <property type="entry name" value="GLUCOSE-1-PHOSPHATE ADENYLYLTRANSFERASE-RELATED"/>
    <property type="match status" value="1"/>
</dbReference>
<dbReference type="Pfam" id="PF00483">
    <property type="entry name" value="NTP_transferase"/>
    <property type="match status" value="1"/>
</dbReference>
<comment type="similarity">
    <text evidence="1">Belongs to the bacterial/plant glucose-1-phosphate adenylyltransferase family.</text>
</comment>